<sequence>MDLPTNPYVEQQSTWPSSGRHILAHFDDESIVVYQAYRPDIGEFAINHGYFGGDFKYSRMSWIKPNFLWMMYRSSWGTSEGQEKVLGVRLTRKFFDSLLEQAVPSSYSRELYLDRAAWQAAVRRSDVRLQWDPDHTPTGDKCERRAIQLGLRSELLERYGNDACLEIIDMSTFVCQQREYLEMGRKQDLLLPIARVYIPKSEAAIRNVRLDAF</sequence>
<reference evidence="1 2" key="1">
    <citation type="submission" date="2018-02" db="EMBL/GenBank/DDBJ databases">
        <title>Comparative genomes isolates from brazilian mangrove.</title>
        <authorList>
            <person name="Araujo J.E."/>
            <person name="Taketani R.G."/>
            <person name="Silva M.C.P."/>
            <person name="Loureco M.V."/>
            <person name="Andreote F.D."/>
        </authorList>
    </citation>
    <scope>NUCLEOTIDE SEQUENCE [LARGE SCALE GENOMIC DNA]</scope>
    <source>
        <strain evidence="1 2">Hex-1 MGV</strain>
    </source>
</reference>
<dbReference type="PANTHER" id="PTHR38567:SF1">
    <property type="entry name" value="DUF4291 DOMAIN-CONTAINING PROTEIN"/>
    <property type="match status" value="1"/>
</dbReference>
<evidence type="ECO:0000313" key="1">
    <source>
        <dbReference type="EMBL" id="PQO37324.1"/>
    </source>
</evidence>
<organism evidence="1 2">
    <name type="scientific">Blastopirellula marina</name>
    <dbReference type="NCBI Taxonomy" id="124"/>
    <lineage>
        <taxon>Bacteria</taxon>
        <taxon>Pseudomonadati</taxon>
        <taxon>Planctomycetota</taxon>
        <taxon>Planctomycetia</taxon>
        <taxon>Pirellulales</taxon>
        <taxon>Pirellulaceae</taxon>
        <taxon>Blastopirellula</taxon>
    </lineage>
</organism>
<protein>
    <submittedName>
        <fullName evidence="1">DUF4291 domain-containing protein</fullName>
    </submittedName>
</protein>
<proteinExistence type="predicted"/>
<dbReference type="Proteomes" id="UP000238322">
    <property type="component" value="Unassembled WGS sequence"/>
</dbReference>
<name>A0A2S8FZL1_9BACT</name>
<dbReference type="InterPro" id="IPR025633">
    <property type="entry name" value="DUF4291"/>
</dbReference>
<evidence type="ECO:0000313" key="2">
    <source>
        <dbReference type="Proteomes" id="UP000238322"/>
    </source>
</evidence>
<accession>A0A2S8FZL1</accession>
<dbReference type="Pfam" id="PF14124">
    <property type="entry name" value="DUF4291"/>
    <property type="match status" value="1"/>
</dbReference>
<gene>
    <name evidence="1" type="ORF">C5Y83_05090</name>
</gene>
<dbReference type="OrthoDB" id="65842at2"/>
<dbReference type="AlphaFoldDB" id="A0A2S8FZL1"/>
<dbReference type="PANTHER" id="PTHR38567">
    <property type="entry name" value="DUF4291 DOMAIN-CONTAINING PROTEIN"/>
    <property type="match status" value="1"/>
</dbReference>
<dbReference type="EMBL" id="PUHY01000005">
    <property type="protein sequence ID" value="PQO37324.1"/>
    <property type="molecule type" value="Genomic_DNA"/>
</dbReference>
<dbReference type="RefSeq" id="WP_105328575.1">
    <property type="nucleotide sequence ID" value="NZ_PUHY01000005.1"/>
</dbReference>
<comment type="caution">
    <text evidence="1">The sequence shown here is derived from an EMBL/GenBank/DDBJ whole genome shotgun (WGS) entry which is preliminary data.</text>
</comment>